<keyword evidence="3" id="KW-1185">Reference proteome</keyword>
<proteinExistence type="predicted"/>
<comment type="caution">
    <text evidence="2">The sequence shown here is derived from an EMBL/GenBank/DDBJ whole genome shotgun (WGS) entry which is preliminary data.</text>
</comment>
<dbReference type="EMBL" id="WBMT01000010">
    <property type="protein sequence ID" value="KAB2346905.1"/>
    <property type="molecule type" value="Genomic_DNA"/>
</dbReference>
<name>A0A6H9Z199_9ACTN</name>
<gene>
    <name evidence="2" type="ORF">F8566_22170</name>
</gene>
<dbReference type="RefSeq" id="WP_151562802.1">
    <property type="nucleotide sequence ID" value="NZ_WBMT01000010.1"/>
</dbReference>
<protein>
    <submittedName>
        <fullName evidence="2">Uncharacterized protein</fullName>
    </submittedName>
</protein>
<evidence type="ECO:0000313" key="2">
    <source>
        <dbReference type="EMBL" id="KAB2346905.1"/>
    </source>
</evidence>
<accession>A0A6H9Z199</accession>
<organism evidence="2 3">
    <name type="scientific">Actinomadura rudentiformis</name>
    <dbReference type="NCBI Taxonomy" id="359158"/>
    <lineage>
        <taxon>Bacteria</taxon>
        <taxon>Bacillati</taxon>
        <taxon>Actinomycetota</taxon>
        <taxon>Actinomycetes</taxon>
        <taxon>Streptosporangiales</taxon>
        <taxon>Thermomonosporaceae</taxon>
        <taxon>Actinomadura</taxon>
    </lineage>
</organism>
<sequence length="275" mass="30606">MTQSDVASASEAEGLLQTLELPEFTGGQGERFDDAEAVVYSGDGQAKTATVVKNRMLLVSDPKLTAEQQSDVDLSTLLAQANSDKRYDQETQMPEWYRNYKQVMGKLCYWTIHGLEFQEYKSSEATFSLNSVALEVLEQIVRNLPNAAAIRTTVADAINKLVKLAEKGDPRANIFGRGHDGDQAVKLAIGYAYPGQSGPRIVMSAFYFKADKNVTNLLVAKWRTQETRVWYSSAEMEQSTALFTKPQPKSGKPQRELLRIKLGKAAEDELNKLEI</sequence>
<evidence type="ECO:0000313" key="3">
    <source>
        <dbReference type="Proteomes" id="UP000468735"/>
    </source>
</evidence>
<dbReference type="OrthoDB" id="650920at2"/>
<reference evidence="2 3" key="1">
    <citation type="submission" date="2019-09" db="EMBL/GenBank/DDBJ databases">
        <title>Actinomadura physcomitrii sp. nov., a novel actinomycete isolated from moss [Physcomitrium sphaericum (Ludw) Fuernr].</title>
        <authorList>
            <person name="Zhuang X."/>
            <person name="Liu C."/>
        </authorList>
    </citation>
    <scope>NUCLEOTIDE SEQUENCE [LARGE SCALE GENOMIC DNA]</scope>
    <source>
        <strain evidence="2 3">HMC1</strain>
    </source>
</reference>
<dbReference type="Proteomes" id="UP000468735">
    <property type="component" value="Unassembled WGS sequence"/>
</dbReference>
<feature type="region of interest" description="Disordered" evidence="1">
    <location>
        <begin position="1"/>
        <end position="20"/>
    </location>
</feature>
<evidence type="ECO:0000256" key="1">
    <source>
        <dbReference type="SAM" id="MobiDB-lite"/>
    </source>
</evidence>
<dbReference type="AlphaFoldDB" id="A0A6H9Z199"/>